<dbReference type="Proteomes" id="UP000324585">
    <property type="component" value="Unassembled WGS sequence"/>
</dbReference>
<comment type="catalytic activity">
    <reaction evidence="10">
        <text>D-ribose 5-phosphate + ATP = 5-phospho-alpha-D-ribose 1-diphosphate + AMP + H(+)</text>
        <dbReference type="Rhea" id="RHEA:15609"/>
        <dbReference type="ChEBI" id="CHEBI:15378"/>
        <dbReference type="ChEBI" id="CHEBI:30616"/>
        <dbReference type="ChEBI" id="CHEBI:58017"/>
        <dbReference type="ChEBI" id="CHEBI:78346"/>
        <dbReference type="ChEBI" id="CHEBI:456215"/>
        <dbReference type="EC" id="2.7.6.1"/>
    </reaction>
</comment>
<dbReference type="InterPro" id="IPR029057">
    <property type="entry name" value="PRTase-like"/>
</dbReference>
<dbReference type="EC" id="2.7.6.1" evidence="2"/>
<dbReference type="Pfam" id="PF14572">
    <property type="entry name" value="Pribosyl_synth"/>
    <property type="match status" value="1"/>
</dbReference>
<dbReference type="SUPFAM" id="SSF53271">
    <property type="entry name" value="PRTase-like"/>
    <property type="match status" value="1"/>
</dbReference>
<comment type="similarity">
    <text evidence="1">Belongs to the ribose-phosphate pyrophosphokinase family.</text>
</comment>
<keyword evidence="7 12" id="KW-0418">Kinase</keyword>
<dbReference type="PANTHER" id="PTHR10210">
    <property type="entry name" value="RIBOSE-PHOSPHATE DIPHOSPHOKINASE FAMILY MEMBER"/>
    <property type="match status" value="1"/>
</dbReference>
<dbReference type="InterPro" id="IPR005946">
    <property type="entry name" value="Rib-P_diPkinase"/>
</dbReference>
<dbReference type="Gene3D" id="3.40.50.2020">
    <property type="match status" value="2"/>
</dbReference>
<dbReference type="EMBL" id="VRMN01000001">
    <property type="protein sequence ID" value="KAA8499101.1"/>
    <property type="molecule type" value="Genomic_DNA"/>
</dbReference>
<feature type="domain" description="Ribose-phosphate pyrophosphokinase N-terminal" evidence="11">
    <location>
        <begin position="93"/>
        <end position="215"/>
    </location>
</feature>
<dbReference type="GO" id="GO:0016301">
    <property type="term" value="F:kinase activity"/>
    <property type="evidence" value="ECO:0007669"/>
    <property type="project" value="UniProtKB-KW"/>
</dbReference>
<dbReference type="SMART" id="SM01400">
    <property type="entry name" value="Pribosyltran_N"/>
    <property type="match status" value="1"/>
</dbReference>
<evidence type="ECO:0000313" key="12">
    <source>
        <dbReference type="EMBL" id="KAA8499101.1"/>
    </source>
</evidence>
<dbReference type="InterPro" id="IPR029099">
    <property type="entry name" value="Pribosyltran_N"/>
</dbReference>
<name>A0A5J4Z5H0_PORPP</name>
<dbReference type="GO" id="GO:0006164">
    <property type="term" value="P:purine nucleotide biosynthetic process"/>
    <property type="evidence" value="ECO:0007669"/>
    <property type="project" value="TreeGrafter"/>
</dbReference>
<accession>A0A5J4Z5H0</accession>
<keyword evidence="13" id="KW-1185">Reference proteome</keyword>
<dbReference type="NCBIfam" id="NF002320">
    <property type="entry name" value="PRK01259.1"/>
    <property type="match status" value="1"/>
</dbReference>
<dbReference type="CDD" id="cd06223">
    <property type="entry name" value="PRTases_typeI"/>
    <property type="match status" value="1"/>
</dbReference>
<gene>
    <name evidence="12" type="ORF">FVE85_6686</name>
</gene>
<keyword evidence="3" id="KW-0808">Transferase</keyword>
<dbReference type="GO" id="GO:0000287">
    <property type="term" value="F:magnesium ion binding"/>
    <property type="evidence" value="ECO:0007669"/>
    <property type="project" value="InterPro"/>
</dbReference>
<sequence>MARHGFTAFVLPGAAFAPHQSTGRGGWGVSFLGDHVSRRAPYRSCVRFSQHHGSRSASATAGAARRLKMVSVQDDDLLSAENIPVLAFTGHRMKVYSGSANPELAEKIARLVGKTSSNRILRKKFSDGETYVRIEESVRGCNVFLIQSACGPNVNDHLIELLLMIDACRRAHSQQITVCLPYYCYSRSDRLIDPDKKRREALTSKLVANMLSEAGAHRVVVLDIHSPQTCGFFDIPVDHIFAAPLFVEYLLKKKHADPSSLGYVVVAPDVGGVARARAIAKALDDVPLAIIDKRREAHNEAKVLNLVGDVRGKVAILVDDMIDTAGTICEGARMLRENGAEKVFAVATHPIFSGPACERLSSGVFEEVIVSDSIPVPKEKQFPQLRVLSVAPLIADQLIRLHDLSLR</sequence>
<evidence type="ECO:0000256" key="10">
    <source>
        <dbReference type="ARBA" id="ARBA00049535"/>
    </source>
</evidence>
<evidence type="ECO:0000259" key="11">
    <source>
        <dbReference type="Pfam" id="PF13793"/>
    </source>
</evidence>
<comment type="caution">
    <text evidence="12">The sequence shown here is derived from an EMBL/GenBank/DDBJ whole genome shotgun (WGS) entry which is preliminary data.</text>
</comment>
<dbReference type="InterPro" id="IPR000836">
    <property type="entry name" value="PRTase_dom"/>
</dbReference>
<dbReference type="GO" id="GO:0005737">
    <property type="term" value="C:cytoplasm"/>
    <property type="evidence" value="ECO:0007669"/>
    <property type="project" value="TreeGrafter"/>
</dbReference>
<evidence type="ECO:0000256" key="7">
    <source>
        <dbReference type="ARBA" id="ARBA00022777"/>
    </source>
</evidence>
<keyword evidence="6" id="KW-0547">Nucleotide-binding</keyword>
<keyword evidence="5" id="KW-0545">Nucleotide biosynthesis</keyword>
<evidence type="ECO:0000256" key="4">
    <source>
        <dbReference type="ARBA" id="ARBA00022723"/>
    </source>
</evidence>
<evidence type="ECO:0000313" key="13">
    <source>
        <dbReference type="Proteomes" id="UP000324585"/>
    </source>
</evidence>
<reference evidence="13" key="1">
    <citation type="journal article" date="2019" name="Nat. Commun.">
        <title>Expansion of phycobilisome linker gene families in mesophilic red algae.</title>
        <authorList>
            <person name="Lee J."/>
            <person name="Kim D."/>
            <person name="Bhattacharya D."/>
            <person name="Yoon H.S."/>
        </authorList>
    </citation>
    <scope>NUCLEOTIDE SEQUENCE [LARGE SCALE GENOMIC DNA]</scope>
    <source>
        <strain evidence="13">CCMP 1328</strain>
    </source>
</reference>
<dbReference type="FunFam" id="3.40.50.2020:FF:000002">
    <property type="entry name" value="Ribose-phosphate pyrophosphokinase"/>
    <property type="match status" value="1"/>
</dbReference>
<keyword evidence="4" id="KW-0479">Metal-binding</keyword>
<dbReference type="GO" id="GO:0002189">
    <property type="term" value="C:ribose phosphate diphosphokinase complex"/>
    <property type="evidence" value="ECO:0007669"/>
    <property type="project" value="TreeGrafter"/>
</dbReference>
<dbReference type="NCBIfam" id="TIGR01251">
    <property type="entry name" value="ribP_PPkin"/>
    <property type="match status" value="1"/>
</dbReference>
<evidence type="ECO:0000256" key="8">
    <source>
        <dbReference type="ARBA" id="ARBA00022840"/>
    </source>
</evidence>
<dbReference type="GO" id="GO:0004749">
    <property type="term" value="F:ribose phosphate diphosphokinase activity"/>
    <property type="evidence" value="ECO:0007669"/>
    <property type="project" value="UniProtKB-EC"/>
</dbReference>
<dbReference type="AlphaFoldDB" id="A0A5J4Z5H0"/>
<keyword evidence="8" id="KW-0067">ATP-binding</keyword>
<evidence type="ECO:0000256" key="5">
    <source>
        <dbReference type="ARBA" id="ARBA00022727"/>
    </source>
</evidence>
<evidence type="ECO:0000256" key="1">
    <source>
        <dbReference type="ARBA" id="ARBA00006478"/>
    </source>
</evidence>
<dbReference type="OrthoDB" id="413572at2759"/>
<dbReference type="PANTHER" id="PTHR10210:SF41">
    <property type="entry name" value="RIBOSE-PHOSPHATE PYROPHOSPHOKINASE 1, CHLOROPLASTIC"/>
    <property type="match status" value="1"/>
</dbReference>
<dbReference type="GO" id="GO:0006015">
    <property type="term" value="P:5-phosphoribose 1-diphosphate biosynthetic process"/>
    <property type="evidence" value="ECO:0007669"/>
    <property type="project" value="TreeGrafter"/>
</dbReference>
<dbReference type="GO" id="GO:0005524">
    <property type="term" value="F:ATP binding"/>
    <property type="evidence" value="ECO:0007669"/>
    <property type="project" value="UniProtKB-KW"/>
</dbReference>
<evidence type="ECO:0000256" key="6">
    <source>
        <dbReference type="ARBA" id="ARBA00022741"/>
    </source>
</evidence>
<evidence type="ECO:0000256" key="2">
    <source>
        <dbReference type="ARBA" id="ARBA00013247"/>
    </source>
</evidence>
<organism evidence="12 13">
    <name type="scientific">Porphyridium purpureum</name>
    <name type="common">Red alga</name>
    <name type="synonym">Porphyridium cruentum</name>
    <dbReference type="NCBI Taxonomy" id="35688"/>
    <lineage>
        <taxon>Eukaryota</taxon>
        <taxon>Rhodophyta</taxon>
        <taxon>Bangiophyceae</taxon>
        <taxon>Porphyridiales</taxon>
        <taxon>Porphyridiaceae</taxon>
        <taxon>Porphyridium</taxon>
    </lineage>
</organism>
<evidence type="ECO:0000256" key="3">
    <source>
        <dbReference type="ARBA" id="ARBA00022679"/>
    </source>
</evidence>
<protein>
    <recommendedName>
        <fullName evidence="2">ribose-phosphate diphosphokinase</fullName>
        <ecNumber evidence="2">2.7.6.1</ecNumber>
    </recommendedName>
</protein>
<proteinExistence type="inferred from homology"/>
<dbReference type="OMA" id="HYAYARS"/>
<evidence type="ECO:0000256" key="9">
    <source>
        <dbReference type="ARBA" id="ARBA00022842"/>
    </source>
</evidence>
<keyword evidence="9" id="KW-0460">Magnesium</keyword>
<dbReference type="Pfam" id="PF13793">
    <property type="entry name" value="Pribosyltran_N"/>
    <property type="match status" value="1"/>
</dbReference>